<reference evidence="2" key="1">
    <citation type="submission" date="2014-09" db="EMBL/GenBank/DDBJ databases">
        <authorList>
            <person name="Mudge J."/>
            <person name="Ramaraj T."/>
            <person name="Lindquist I.E."/>
            <person name="Bharti A.K."/>
            <person name="Sundararajan A."/>
            <person name="Cameron C.T."/>
            <person name="Woodward J.E."/>
            <person name="May G.D."/>
            <person name="Brubaker C."/>
            <person name="Broadhvest J."/>
            <person name="Wilkins T.A."/>
        </authorList>
    </citation>
    <scope>NUCLEOTIDE SEQUENCE</scope>
    <source>
        <strain evidence="2">cv. AKA8401</strain>
    </source>
</reference>
<gene>
    <name evidence="1" type="ORF">F383_08653</name>
</gene>
<name>A0A0B0PEX5_GOSAR</name>
<protein>
    <submittedName>
        <fullName evidence="1">Uncharacterized protein</fullName>
    </submittedName>
</protein>
<dbReference type="EMBL" id="KN425283">
    <property type="protein sequence ID" value="KHG23500.1"/>
    <property type="molecule type" value="Genomic_DNA"/>
</dbReference>
<dbReference type="AlphaFoldDB" id="A0A0B0PEX5"/>
<organism evidence="1 2">
    <name type="scientific">Gossypium arboreum</name>
    <name type="common">Tree cotton</name>
    <name type="synonym">Gossypium nanking</name>
    <dbReference type="NCBI Taxonomy" id="29729"/>
    <lineage>
        <taxon>Eukaryota</taxon>
        <taxon>Viridiplantae</taxon>
        <taxon>Streptophyta</taxon>
        <taxon>Embryophyta</taxon>
        <taxon>Tracheophyta</taxon>
        <taxon>Spermatophyta</taxon>
        <taxon>Magnoliopsida</taxon>
        <taxon>eudicotyledons</taxon>
        <taxon>Gunneridae</taxon>
        <taxon>Pentapetalae</taxon>
        <taxon>rosids</taxon>
        <taxon>malvids</taxon>
        <taxon>Malvales</taxon>
        <taxon>Malvaceae</taxon>
        <taxon>Malvoideae</taxon>
        <taxon>Gossypium</taxon>
    </lineage>
</organism>
<evidence type="ECO:0000313" key="2">
    <source>
        <dbReference type="Proteomes" id="UP000032142"/>
    </source>
</evidence>
<sequence length="85" mass="9087">MEGLFCNMVESLRPRNTKSGPRSGEGQASRLNPISRLLFCRQTSIKNQGTSEASITLSPEAFGIVSLNVLSMACIGTSSFCLVSC</sequence>
<evidence type="ECO:0000313" key="1">
    <source>
        <dbReference type="EMBL" id="KHG23500.1"/>
    </source>
</evidence>
<proteinExistence type="predicted"/>
<keyword evidence="2" id="KW-1185">Reference proteome</keyword>
<accession>A0A0B0PEX5</accession>
<dbReference type="Proteomes" id="UP000032142">
    <property type="component" value="Unassembled WGS sequence"/>
</dbReference>